<gene>
    <name evidence="4" type="ORF">Airi01_096600</name>
</gene>
<evidence type="ECO:0000256" key="1">
    <source>
        <dbReference type="ARBA" id="ARBA00006865"/>
    </source>
</evidence>
<evidence type="ECO:0000313" key="4">
    <source>
        <dbReference type="EMBL" id="GLY81393.1"/>
    </source>
</evidence>
<dbReference type="SUPFAM" id="SSF49899">
    <property type="entry name" value="Concanavalin A-like lectins/glucanases"/>
    <property type="match status" value="1"/>
</dbReference>
<dbReference type="InterPro" id="IPR050546">
    <property type="entry name" value="Glycosyl_Hydrlase_16"/>
</dbReference>
<keyword evidence="2" id="KW-0732">Signal</keyword>
<evidence type="ECO:0000256" key="2">
    <source>
        <dbReference type="SAM" id="SignalP"/>
    </source>
</evidence>
<dbReference type="Gene3D" id="2.60.120.200">
    <property type="match status" value="1"/>
</dbReference>
<dbReference type="InterPro" id="IPR000757">
    <property type="entry name" value="Beta-glucanase-like"/>
</dbReference>
<feature type="signal peptide" evidence="2">
    <location>
        <begin position="1"/>
        <end position="28"/>
    </location>
</feature>
<name>A0A9W6RTD8_9ACTN</name>
<evidence type="ECO:0000313" key="5">
    <source>
        <dbReference type="Proteomes" id="UP001165135"/>
    </source>
</evidence>
<dbReference type="PANTHER" id="PTHR10963">
    <property type="entry name" value="GLYCOSYL HYDROLASE-RELATED"/>
    <property type="match status" value="1"/>
</dbReference>
<dbReference type="GO" id="GO:0004553">
    <property type="term" value="F:hydrolase activity, hydrolyzing O-glycosyl compounds"/>
    <property type="evidence" value="ECO:0007669"/>
    <property type="project" value="InterPro"/>
</dbReference>
<dbReference type="AlphaFoldDB" id="A0A9W6RTD8"/>
<comment type="similarity">
    <text evidence="1">Belongs to the glycosyl hydrolase 16 family.</text>
</comment>
<comment type="caution">
    <text evidence="4">The sequence shown here is derived from an EMBL/GenBank/DDBJ whole genome shotgun (WGS) entry which is preliminary data.</text>
</comment>
<dbReference type="InterPro" id="IPR013320">
    <property type="entry name" value="ConA-like_dom_sf"/>
</dbReference>
<dbReference type="CDD" id="cd08023">
    <property type="entry name" value="GH16_laminarinase_like"/>
    <property type="match status" value="1"/>
</dbReference>
<dbReference type="Proteomes" id="UP001165135">
    <property type="component" value="Unassembled WGS sequence"/>
</dbReference>
<dbReference type="EMBL" id="BSTJ01000019">
    <property type="protein sequence ID" value="GLY81393.1"/>
    <property type="molecule type" value="Genomic_DNA"/>
</dbReference>
<reference evidence="4" key="1">
    <citation type="submission" date="2023-03" db="EMBL/GenBank/DDBJ databases">
        <title>Actinoallomurus iriomotensis NBRC 103681.</title>
        <authorList>
            <person name="Ichikawa N."/>
            <person name="Sato H."/>
            <person name="Tonouchi N."/>
        </authorList>
    </citation>
    <scope>NUCLEOTIDE SEQUENCE</scope>
    <source>
        <strain evidence="4">NBRC 103681</strain>
    </source>
</reference>
<accession>A0A9W6RTD8</accession>
<evidence type="ECO:0000259" key="3">
    <source>
        <dbReference type="PROSITE" id="PS51762"/>
    </source>
</evidence>
<dbReference type="PANTHER" id="PTHR10963:SF55">
    <property type="entry name" value="GLYCOSIDE HYDROLASE FAMILY 16 PROTEIN"/>
    <property type="match status" value="1"/>
</dbReference>
<protein>
    <recommendedName>
        <fullName evidence="3">GH16 domain-containing protein</fullName>
    </recommendedName>
</protein>
<dbReference type="RefSeq" id="WP_285635802.1">
    <property type="nucleotide sequence ID" value="NZ_BSTJ01000019.1"/>
</dbReference>
<dbReference type="GO" id="GO:0005975">
    <property type="term" value="P:carbohydrate metabolic process"/>
    <property type="evidence" value="ECO:0007669"/>
    <property type="project" value="InterPro"/>
</dbReference>
<proteinExistence type="inferred from homology"/>
<organism evidence="4 5">
    <name type="scientific">Actinoallomurus iriomotensis</name>
    <dbReference type="NCBI Taxonomy" id="478107"/>
    <lineage>
        <taxon>Bacteria</taxon>
        <taxon>Bacillati</taxon>
        <taxon>Actinomycetota</taxon>
        <taxon>Actinomycetes</taxon>
        <taxon>Streptosporangiales</taxon>
        <taxon>Thermomonosporaceae</taxon>
        <taxon>Actinoallomurus</taxon>
    </lineage>
</organism>
<sequence>MRRTLRAAGCVVALVGTTLAAAPRPARATDPLPPGHWSATWQDEFDGSTLDGSKWTTWSASYSDACRGNKPDHKLEYNLPGNLSVANGRLTITARRQAHTSPGGTSYGWTSGLVATGDSCGHDPSGGAFVKKGDYIQIRTRLPGRIGMWPAFWTWNAGGNEVDVFEYHPDNPRILELTNHTGGGAADYHQTGSDVSAGWHYIGAYLGASSVDWYYDGKLLHSDGRGFDSDGAYLIVDLAVADGHYHDAPPSDVDSAQMLVDSVKVFRSS</sequence>
<feature type="domain" description="GH16" evidence="3">
    <location>
        <begin position="17"/>
        <end position="269"/>
    </location>
</feature>
<feature type="chain" id="PRO_5040930103" description="GH16 domain-containing protein" evidence="2">
    <location>
        <begin position="29"/>
        <end position="269"/>
    </location>
</feature>
<dbReference type="PROSITE" id="PS51762">
    <property type="entry name" value="GH16_2"/>
    <property type="match status" value="1"/>
</dbReference>